<dbReference type="PANTHER" id="PTHR43540:SF1">
    <property type="entry name" value="ISOCHORISMATASE HYDROLASE"/>
    <property type="match status" value="1"/>
</dbReference>
<comment type="caution">
    <text evidence="3">The sequence shown here is derived from an EMBL/GenBank/DDBJ whole genome shotgun (WGS) entry which is preliminary data.</text>
</comment>
<dbReference type="SUPFAM" id="SSF52499">
    <property type="entry name" value="Isochorismatase-like hydrolases"/>
    <property type="match status" value="1"/>
</dbReference>
<evidence type="ECO:0000313" key="3">
    <source>
        <dbReference type="EMBL" id="GAA1795266.1"/>
    </source>
</evidence>
<keyword evidence="4" id="KW-1185">Reference proteome</keyword>
<protein>
    <submittedName>
        <fullName evidence="3">Cysteine hydrolase family protein</fullName>
    </submittedName>
</protein>
<dbReference type="Pfam" id="PF00857">
    <property type="entry name" value="Isochorismatase"/>
    <property type="match status" value="1"/>
</dbReference>
<dbReference type="InterPro" id="IPR000868">
    <property type="entry name" value="Isochorismatase-like_dom"/>
</dbReference>
<accession>A0ABP4XYS1</accession>
<organism evidence="3 4">
    <name type="scientific">Leucobacter iarius</name>
    <dbReference type="NCBI Taxonomy" id="333963"/>
    <lineage>
        <taxon>Bacteria</taxon>
        <taxon>Bacillati</taxon>
        <taxon>Actinomycetota</taxon>
        <taxon>Actinomycetes</taxon>
        <taxon>Micrococcales</taxon>
        <taxon>Microbacteriaceae</taxon>
        <taxon>Leucobacter</taxon>
    </lineage>
</organism>
<dbReference type="PANTHER" id="PTHR43540">
    <property type="entry name" value="PEROXYUREIDOACRYLATE/UREIDOACRYLATE AMIDOHYDROLASE-RELATED"/>
    <property type="match status" value="1"/>
</dbReference>
<dbReference type="InterPro" id="IPR036380">
    <property type="entry name" value="Isochorismatase-like_sf"/>
</dbReference>
<gene>
    <name evidence="3" type="ORF">GCM10009768_25440</name>
</gene>
<evidence type="ECO:0000313" key="4">
    <source>
        <dbReference type="Proteomes" id="UP001500851"/>
    </source>
</evidence>
<dbReference type="CDD" id="cd01014">
    <property type="entry name" value="nicotinamidase_related"/>
    <property type="match status" value="1"/>
</dbReference>
<sequence length="198" mass="21844">MRELRYRAGMSWSPAARPALIVIDVQRGFDDAAFWGRRDNPACEANIAALIAHWRAQEWPLVFVQHDSANPDSPLHPGRPGHDFKDCVTGDPDLLVRKQVNSSFYGTPDLDAWLRQERISQLVICGITTNHCCETTARMAGNLGYDTVFAIDATHTFDRRSPDGNLIEAAALSETTATNLHGEFATVLRAREILGSGA</sequence>
<dbReference type="EMBL" id="BAAAOB010000003">
    <property type="protein sequence ID" value="GAA1795266.1"/>
    <property type="molecule type" value="Genomic_DNA"/>
</dbReference>
<keyword evidence="1 3" id="KW-0378">Hydrolase</keyword>
<dbReference type="Proteomes" id="UP001500851">
    <property type="component" value="Unassembled WGS sequence"/>
</dbReference>
<feature type="domain" description="Isochorismatase-like" evidence="2">
    <location>
        <begin position="19"/>
        <end position="169"/>
    </location>
</feature>
<evidence type="ECO:0000256" key="1">
    <source>
        <dbReference type="ARBA" id="ARBA00022801"/>
    </source>
</evidence>
<dbReference type="GO" id="GO:0016787">
    <property type="term" value="F:hydrolase activity"/>
    <property type="evidence" value="ECO:0007669"/>
    <property type="project" value="UniProtKB-KW"/>
</dbReference>
<reference evidence="4" key="1">
    <citation type="journal article" date="2019" name="Int. J. Syst. Evol. Microbiol.">
        <title>The Global Catalogue of Microorganisms (GCM) 10K type strain sequencing project: providing services to taxonomists for standard genome sequencing and annotation.</title>
        <authorList>
            <consortium name="The Broad Institute Genomics Platform"/>
            <consortium name="The Broad Institute Genome Sequencing Center for Infectious Disease"/>
            <person name="Wu L."/>
            <person name="Ma J."/>
        </authorList>
    </citation>
    <scope>NUCLEOTIDE SEQUENCE [LARGE SCALE GENOMIC DNA]</scope>
    <source>
        <strain evidence="4">JCM 14736</strain>
    </source>
</reference>
<proteinExistence type="predicted"/>
<name>A0ABP4XYS1_9MICO</name>
<dbReference type="Gene3D" id="3.40.50.850">
    <property type="entry name" value="Isochorismatase-like"/>
    <property type="match status" value="1"/>
</dbReference>
<dbReference type="InterPro" id="IPR050272">
    <property type="entry name" value="Isochorismatase-like_hydrls"/>
</dbReference>
<evidence type="ECO:0000259" key="2">
    <source>
        <dbReference type="Pfam" id="PF00857"/>
    </source>
</evidence>